<gene>
    <name evidence="7" type="ORF">SAMN05428998_12632</name>
</gene>
<keyword evidence="5" id="KW-0408">Iron</keyword>
<evidence type="ECO:0000256" key="2">
    <source>
        <dbReference type="ARBA" id="ARBA00022723"/>
    </source>
</evidence>
<protein>
    <submittedName>
        <fullName evidence="7">Taurine dioxygenase</fullName>
    </submittedName>
</protein>
<dbReference type="Pfam" id="PF02668">
    <property type="entry name" value="TauD"/>
    <property type="match status" value="1"/>
</dbReference>
<keyword evidence="4" id="KW-0560">Oxidoreductase</keyword>
<dbReference type="InterPro" id="IPR051178">
    <property type="entry name" value="TfdA_dioxygenase"/>
</dbReference>
<evidence type="ECO:0000256" key="3">
    <source>
        <dbReference type="ARBA" id="ARBA00022964"/>
    </source>
</evidence>
<keyword evidence="2" id="KW-0479">Metal-binding</keyword>
<dbReference type="GO" id="GO:0016706">
    <property type="term" value="F:2-oxoglutarate-dependent dioxygenase activity"/>
    <property type="evidence" value="ECO:0007669"/>
    <property type="project" value="UniProtKB-ARBA"/>
</dbReference>
<dbReference type="PANTHER" id="PTHR43779:SF3">
    <property type="entry name" value="(3R)-3-[(CARBOXYMETHYL)AMINO]FATTY ACID OXYGENASE_DECARBOXYLASE"/>
    <property type="match status" value="1"/>
</dbReference>
<sequence length="294" mass="33621">MERLPGYRHLDLRPVAEGFGAEVVDLDFGRPLGEPVWQEIVRAFHEQRLLLFRGQELAPEQIVAASRRFGRPEAHIDSSNLLEGHPEIIKIGNLKVDGVMRSLFVNAREEWHFDYSYVPTPSIGALFYAVAIPPEGGDTLFADSTAAFEALDEAEKRRLRGLTTVHSWAHFHLQLEAMDPTRKPLSEDALAKYPPVRQPLVHRHPVTGRESLWLCPQVIVEIEGLAPDESRALLERLQAHAIQPRFFHRHRWREKDLAIWDNRALLHSATVFDHERHLRLLWRTTILAEAPAAA</sequence>
<comment type="similarity">
    <text evidence="1">Belongs to the TfdA dioxygenase family.</text>
</comment>
<evidence type="ECO:0000256" key="4">
    <source>
        <dbReference type="ARBA" id="ARBA00023002"/>
    </source>
</evidence>
<evidence type="ECO:0000313" key="7">
    <source>
        <dbReference type="EMBL" id="SMF65645.1"/>
    </source>
</evidence>
<name>A0A1Y6CHF5_9PROT</name>
<feature type="domain" description="TauD/TfdA-like" evidence="6">
    <location>
        <begin position="12"/>
        <end position="282"/>
    </location>
</feature>
<reference evidence="7 8" key="1">
    <citation type="submission" date="2017-04" db="EMBL/GenBank/DDBJ databases">
        <authorList>
            <person name="Afonso C.L."/>
            <person name="Miller P.J."/>
            <person name="Scott M.A."/>
            <person name="Spackman E."/>
            <person name="Goraichik I."/>
            <person name="Dimitrov K.M."/>
            <person name="Suarez D.L."/>
            <person name="Swayne D.E."/>
        </authorList>
    </citation>
    <scope>NUCLEOTIDE SEQUENCE [LARGE SCALE GENOMIC DNA]</scope>
    <source>
        <strain evidence="7 8">USBA 355</strain>
    </source>
</reference>
<dbReference type="SUPFAM" id="SSF51197">
    <property type="entry name" value="Clavaminate synthase-like"/>
    <property type="match status" value="1"/>
</dbReference>
<evidence type="ECO:0000259" key="6">
    <source>
        <dbReference type="Pfam" id="PF02668"/>
    </source>
</evidence>
<dbReference type="RefSeq" id="WP_085125293.1">
    <property type="nucleotide sequence ID" value="NZ_FWZX01000026.1"/>
</dbReference>
<dbReference type="GO" id="GO:0046872">
    <property type="term" value="F:metal ion binding"/>
    <property type="evidence" value="ECO:0007669"/>
    <property type="project" value="UniProtKB-KW"/>
</dbReference>
<dbReference type="InterPro" id="IPR042098">
    <property type="entry name" value="TauD-like_sf"/>
</dbReference>
<proteinExistence type="inferred from homology"/>
<dbReference type="STRING" id="560819.SAMN05428998_12632"/>
<dbReference type="Gene3D" id="3.60.130.10">
    <property type="entry name" value="Clavaminate synthase-like"/>
    <property type="match status" value="1"/>
</dbReference>
<dbReference type="PANTHER" id="PTHR43779">
    <property type="entry name" value="DIOXYGENASE RV0097-RELATED"/>
    <property type="match status" value="1"/>
</dbReference>
<accession>A0A1Y6CHF5</accession>
<dbReference type="AlphaFoldDB" id="A0A1Y6CHF5"/>
<keyword evidence="3 7" id="KW-0223">Dioxygenase</keyword>
<evidence type="ECO:0000256" key="1">
    <source>
        <dbReference type="ARBA" id="ARBA00005896"/>
    </source>
</evidence>
<dbReference type="EMBL" id="FWZX01000026">
    <property type="protein sequence ID" value="SMF65645.1"/>
    <property type="molecule type" value="Genomic_DNA"/>
</dbReference>
<keyword evidence="8" id="KW-1185">Reference proteome</keyword>
<dbReference type="InterPro" id="IPR003819">
    <property type="entry name" value="TauD/TfdA-like"/>
</dbReference>
<dbReference type="Proteomes" id="UP000192917">
    <property type="component" value="Unassembled WGS sequence"/>
</dbReference>
<organism evidence="7 8">
    <name type="scientific">Tistlia consotensis USBA 355</name>
    <dbReference type="NCBI Taxonomy" id="560819"/>
    <lineage>
        <taxon>Bacteria</taxon>
        <taxon>Pseudomonadati</taxon>
        <taxon>Pseudomonadota</taxon>
        <taxon>Alphaproteobacteria</taxon>
        <taxon>Rhodospirillales</taxon>
        <taxon>Rhodovibrionaceae</taxon>
        <taxon>Tistlia</taxon>
    </lineage>
</organism>
<evidence type="ECO:0000256" key="5">
    <source>
        <dbReference type="ARBA" id="ARBA00023004"/>
    </source>
</evidence>
<evidence type="ECO:0000313" key="8">
    <source>
        <dbReference type="Proteomes" id="UP000192917"/>
    </source>
</evidence>